<reference evidence="2" key="1">
    <citation type="journal article" date="2023" name="Nat. Plants">
        <title>Single-cell RNA sequencing provides a high-resolution roadmap for understanding the multicellular compartmentation of specialized metabolism.</title>
        <authorList>
            <person name="Sun S."/>
            <person name="Shen X."/>
            <person name="Li Y."/>
            <person name="Li Y."/>
            <person name="Wang S."/>
            <person name="Li R."/>
            <person name="Zhang H."/>
            <person name="Shen G."/>
            <person name="Guo B."/>
            <person name="Wei J."/>
            <person name="Xu J."/>
            <person name="St-Pierre B."/>
            <person name="Chen S."/>
            <person name="Sun C."/>
        </authorList>
    </citation>
    <scope>NUCLEOTIDE SEQUENCE [LARGE SCALE GENOMIC DNA]</scope>
</reference>
<keyword evidence="2" id="KW-1185">Reference proteome</keyword>
<gene>
    <name evidence="1" type="ORF">M9H77_10024</name>
</gene>
<proteinExistence type="predicted"/>
<comment type="caution">
    <text evidence="1">The sequence shown here is derived from an EMBL/GenBank/DDBJ whole genome shotgun (WGS) entry which is preliminary data.</text>
</comment>
<accession>A0ACC0C2F8</accession>
<sequence length="465" mass="50059">MLYDHKAVHKVIQKIMLKKIKIVMAGAQATRNSRIDSCEAYFEKVQSRKKIPQSLQDTLTSAFARIPVSSFPDVPGGKVIEIPADIPIGEAVKVLSDYNILAAPVRNTDAENTKDWRQSYLGIIDYSAVVLWVIETAGHAAAALSASSAAAVGLGAGAAGTLGALAVGSTGPVAVAGLTVAAIGAAVAGGVAADKVMAKDAPTAVDILGEDFYKVILEEEPFKSTTVRSILNSYRWAPFVPVATDSSMLSILLLLSKYRLRNVPVIESGESHIKNFITQSAVVQGLEKCRGRDWFDCISANPISEMGLPFMTPDEVISVQGDELILQAFEKMKDNEIGGLPVIEGPRKKIIGNLSIRDIRFLLLKPELFTSFRQLTVKNFMNTIASATQDAGRTVTPITCKPDTSLGNVIHTLALKSVHRIYVVSGENEVTGVITLRDVISCFVSEPPNYFDNYFGVAAHEMLGH</sequence>
<evidence type="ECO:0000313" key="1">
    <source>
        <dbReference type="EMBL" id="KAI5679074.1"/>
    </source>
</evidence>
<dbReference type="EMBL" id="CM044702">
    <property type="protein sequence ID" value="KAI5679074.1"/>
    <property type="molecule type" value="Genomic_DNA"/>
</dbReference>
<name>A0ACC0C2F8_CATRO</name>
<protein>
    <submittedName>
        <fullName evidence="1">Uncharacterized protein</fullName>
    </submittedName>
</protein>
<evidence type="ECO:0000313" key="2">
    <source>
        <dbReference type="Proteomes" id="UP001060085"/>
    </source>
</evidence>
<organism evidence="1 2">
    <name type="scientific">Catharanthus roseus</name>
    <name type="common">Madagascar periwinkle</name>
    <name type="synonym">Vinca rosea</name>
    <dbReference type="NCBI Taxonomy" id="4058"/>
    <lineage>
        <taxon>Eukaryota</taxon>
        <taxon>Viridiplantae</taxon>
        <taxon>Streptophyta</taxon>
        <taxon>Embryophyta</taxon>
        <taxon>Tracheophyta</taxon>
        <taxon>Spermatophyta</taxon>
        <taxon>Magnoliopsida</taxon>
        <taxon>eudicotyledons</taxon>
        <taxon>Gunneridae</taxon>
        <taxon>Pentapetalae</taxon>
        <taxon>asterids</taxon>
        <taxon>lamiids</taxon>
        <taxon>Gentianales</taxon>
        <taxon>Apocynaceae</taxon>
        <taxon>Rauvolfioideae</taxon>
        <taxon>Vinceae</taxon>
        <taxon>Catharanthinae</taxon>
        <taxon>Catharanthus</taxon>
    </lineage>
</organism>
<dbReference type="Proteomes" id="UP001060085">
    <property type="component" value="Linkage Group LG02"/>
</dbReference>